<keyword evidence="1" id="KW-0645">Protease</keyword>
<dbReference type="Pfam" id="PF01244">
    <property type="entry name" value="Peptidase_M19"/>
    <property type="match status" value="1"/>
</dbReference>
<dbReference type="EMBL" id="JAVUPU010000006">
    <property type="protein sequence ID" value="MDT9599824.1"/>
    <property type="molecule type" value="Genomic_DNA"/>
</dbReference>
<dbReference type="InterPro" id="IPR032466">
    <property type="entry name" value="Metal_Hydrolase"/>
</dbReference>
<dbReference type="Proteomes" id="UP001259572">
    <property type="component" value="Unassembled WGS sequence"/>
</dbReference>
<dbReference type="Gene3D" id="3.20.20.140">
    <property type="entry name" value="Metal-dependent hydrolases"/>
    <property type="match status" value="1"/>
</dbReference>
<dbReference type="EC" id="3.4.13.-" evidence="1"/>
<gene>
    <name evidence="1" type="ORF">RQX22_12755</name>
</gene>
<protein>
    <submittedName>
        <fullName evidence="1">Membrane dipeptidase</fullName>
        <ecNumber evidence="1">3.4.13.-</ecNumber>
    </submittedName>
</protein>
<evidence type="ECO:0000313" key="1">
    <source>
        <dbReference type="EMBL" id="MDT9599824.1"/>
    </source>
</evidence>
<dbReference type="PANTHER" id="PTHR10443:SF12">
    <property type="entry name" value="DIPEPTIDASE"/>
    <property type="match status" value="1"/>
</dbReference>
<organism evidence="1 2">
    <name type="scientific">Sphingosinicella rhizophila</name>
    <dbReference type="NCBI Taxonomy" id="3050082"/>
    <lineage>
        <taxon>Bacteria</taxon>
        <taxon>Pseudomonadati</taxon>
        <taxon>Pseudomonadota</taxon>
        <taxon>Alphaproteobacteria</taxon>
        <taxon>Sphingomonadales</taxon>
        <taxon>Sphingosinicellaceae</taxon>
        <taxon>Sphingosinicella</taxon>
    </lineage>
</organism>
<dbReference type="GO" id="GO:0016805">
    <property type="term" value="F:dipeptidase activity"/>
    <property type="evidence" value="ECO:0007669"/>
    <property type="project" value="UniProtKB-KW"/>
</dbReference>
<dbReference type="PANTHER" id="PTHR10443">
    <property type="entry name" value="MICROSOMAL DIPEPTIDASE"/>
    <property type="match status" value="1"/>
</dbReference>
<accession>A0ABU3Q9N5</accession>
<keyword evidence="2" id="KW-1185">Reference proteome</keyword>
<evidence type="ECO:0000313" key="2">
    <source>
        <dbReference type="Proteomes" id="UP001259572"/>
    </source>
</evidence>
<keyword evidence="1" id="KW-0378">Hydrolase</keyword>
<dbReference type="RefSeq" id="WP_315726923.1">
    <property type="nucleotide sequence ID" value="NZ_JAVUPU010000006.1"/>
</dbReference>
<sequence length="377" mass="41717">MFDRRELLRFGGSAALLAWALPALGKAADLAPLMKDAEDLYKEAIVIDLLADERRDAEGLRYIQESGYTVMSTTLGTRSPESPQGSHMLNAWPRDGLIADCIAWQGFIDDHQDKLLHVTSAADIRRAKAEGKNGILLNSQNCPADGKLENIDLFHELGIRQMQLTYNERNLLGDGATERTNSGLSDFGVAVVERMNELGIMVDTSHSAWATCADAIKFSKKPPIFSHTECHAISQHPRNKPDELIKALAAKGGVMGLTTVGPMVTNDPIPATMDRFLDHVDHVVKLVGVNHVGFGTDTLIRGWPTDPKLKKETLAFYGEPYFKDSYRFRYPMGTEGMNDQHKIKYATGGLIRRGYKRDDILKILGGNWLRVIGEVVG</sequence>
<keyword evidence="1" id="KW-0224">Dipeptidase</keyword>
<dbReference type="PROSITE" id="PS51365">
    <property type="entry name" value="RENAL_DIPEPTIDASE_2"/>
    <property type="match status" value="1"/>
</dbReference>
<comment type="caution">
    <text evidence="1">The sequence shown here is derived from an EMBL/GenBank/DDBJ whole genome shotgun (WGS) entry which is preliminary data.</text>
</comment>
<dbReference type="SUPFAM" id="SSF51556">
    <property type="entry name" value="Metallo-dependent hydrolases"/>
    <property type="match status" value="1"/>
</dbReference>
<proteinExistence type="predicted"/>
<name>A0ABU3Q9N5_9SPHN</name>
<reference evidence="1 2" key="1">
    <citation type="submission" date="2023-05" db="EMBL/GenBank/DDBJ databases">
        <authorList>
            <person name="Guo Y."/>
        </authorList>
    </citation>
    <scope>NUCLEOTIDE SEQUENCE [LARGE SCALE GENOMIC DNA]</scope>
    <source>
        <strain evidence="1 2">GR2756</strain>
    </source>
</reference>
<dbReference type="InterPro" id="IPR008257">
    <property type="entry name" value="Pept_M19"/>
</dbReference>